<name>A0A6F8PKG6_9GAMM</name>
<dbReference type="InterPro" id="IPR001638">
    <property type="entry name" value="Solute-binding_3/MltF_N"/>
</dbReference>
<keyword evidence="5" id="KW-1185">Reference proteome</keyword>
<evidence type="ECO:0000313" key="4">
    <source>
        <dbReference type="EMBL" id="BBP42490.1"/>
    </source>
</evidence>
<dbReference type="SMART" id="SM00062">
    <property type="entry name" value="PBPb"/>
    <property type="match status" value="1"/>
</dbReference>
<dbReference type="PANTHER" id="PTHR33121">
    <property type="entry name" value="CYCLIC DI-GMP PHOSPHODIESTERASE PDEF"/>
    <property type="match status" value="1"/>
</dbReference>
<dbReference type="Gene3D" id="3.20.20.450">
    <property type="entry name" value="EAL domain"/>
    <property type="match status" value="1"/>
</dbReference>
<feature type="domain" description="EAL" evidence="2">
    <location>
        <begin position="487"/>
        <end position="742"/>
    </location>
</feature>
<dbReference type="Gene3D" id="3.30.70.270">
    <property type="match status" value="1"/>
</dbReference>
<reference evidence="5" key="1">
    <citation type="submission" date="2019-11" db="EMBL/GenBank/DDBJ databases">
        <title>Isolation and characterization of two novel species in the genus Thiomicrorhabdus.</title>
        <authorList>
            <person name="Mochizuki J."/>
            <person name="Kojima H."/>
            <person name="Fukui M."/>
        </authorList>
    </citation>
    <scope>NUCLEOTIDE SEQUENCE [LARGE SCALE GENOMIC DNA]</scope>
    <source>
        <strain evidence="5">AkT22</strain>
    </source>
</reference>
<dbReference type="Proteomes" id="UP000501466">
    <property type="component" value="Chromosome"/>
</dbReference>
<evidence type="ECO:0008006" key="6">
    <source>
        <dbReference type="Google" id="ProtNLM"/>
    </source>
</evidence>
<dbReference type="InterPro" id="IPR000160">
    <property type="entry name" value="GGDEF_dom"/>
</dbReference>
<dbReference type="RefSeq" id="WP_173289967.1">
    <property type="nucleotide sequence ID" value="NZ_AP021888.1"/>
</dbReference>
<dbReference type="InterPro" id="IPR050706">
    <property type="entry name" value="Cyclic-di-GMP_PDE-like"/>
</dbReference>
<dbReference type="SMART" id="SM00052">
    <property type="entry name" value="EAL"/>
    <property type="match status" value="1"/>
</dbReference>
<protein>
    <recommendedName>
        <fullName evidence="6">Diguanylate cyclase</fullName>
    </recommendedName>
</protein>
<dbReference type="SUPFAM" id="SSF53850">
    <property type="entry name" value="Periplasmic binding protein-like II"/>
    <property type="match status" value="1"/>
</dbReference>
<evidence type="ECO:0000259" key="3">
    <source>
        <dbReference type="PROSITE" id="PS50887"/>
    </source>
</evidence>
<dbReference type="PROSITE" id="PS51257">
    <property type="entry name" value="PROKAR_LIPOPROTEIN"/>
    <property type="match status" value="1"/>
</dbReference>
<dbReference type="SUPFAM" id="SSF55073">
    <property type="entry name" value="Nucleotide cyclase"/>
    <property type="match status" value="1"/>
</dbReference>
<dbReference type="CDD" id="cd01949">
    <property type="entry name" value="GGDEF"/>
    <property type="match status" value="1"/>
</dbReference>
<dbReference type="Pfam" id="PF00497">
    <property type="entry name" value="SBP_bac_3"/>
    <property type="match status" value="1"/>
</dbReference>
<evidence type="ECO:0000256" key="1">
    <source>
        <dbReference type="SAM" id="Phobius"/>
    </source>
</evidence>
<evidence type="ECO:0000313" key="5">
    <source>
        <dbReference type="Proteomes" id="UP000501466"/>
    </source>
</evidence>
<accession>A0A6F8PKG6</accession>
<keyword evidence="1" id="KW-0472">Membrane</keyword>
<dbReference type="SMART" id="SM00267">
    <property type="entry name" value="GGDEF"/>
    <property type="match status" value="1"/>
</dbReference>
<proteinExistence type="predicted"/>
<keyword evidence="1" id="KW-1133">Transmembrane helix</keyword>
<dbReference type="Gene3D" id="3.40.190.10">
    <property type="entry name" value="Periplasmic binding protein-like II"/>
    <property type="match status" value="2"/>
</dbReference>
<dbReference type="PROSITE" id="PS50887">
    <property type="entry name" value="GGDEF"/>
    <property type="match status" value="1"/>
</dbReference>
<dbReference type="NCBIfam" id="TIGR00254">
    <property type="entry name" value="GGDEF"/>
    <property type="match status" value="1"/>
</dbReference>
<feature type="transmembrane region" description="Helical" evidence="1">
    <location>
        <begin position="279"/>
        <end position="300"/>
    </location>
</feature>
<dbReference type="InterPro" id="IPR035919">
    <property type="entry name" value="EAL_sf"/>
</dbReference>
<organism evidence="4 5">
    <name type="scientific">Thiosulfativibrio zosterae</name>
    <dbReference type="NCBI Taxonomy" id="2675053"/>
    <lineage>
        <taxon>Bacteria</taxon>
        <taxon>Pseudomonadati</taxon>
        <taxon>Pseudomonadota</taxon>
        <taxon>Gammaproteobacteria</taxon>
        <taxon>Thiotrichales</taxon>
        <taxon>Piscirickettsiaceae</taxon>
        <taxon>Thiosulfativibrio</taxon>
    </lineage>
</organism>
<keyword evidence="1" id="KW-0812">Transmembrane</keyword>
<dbReference type="CDD" id="cd01007">
    <property type="entry name" value="PBP2_BvgS_HisK_like"/>
    <property type="match status" value="1"/>
</dbReference>
<dbReference type="AlphaFoldDB" id="A0A6F8PKG6"/>
<dbReference type="InterPro" id="IPR043128">
    <property type="entry name" value="Rev_trsase/Diguanyl_cyclase"/>
</dbReference>
<feature type="domain" description="GGDEF" evidence="3">
    <location>
        <begin position="345"/>
        <end position="478"/>
    </location>
</feature>
<dbReference type="InterPro" id="IPR029787">
    <property type="entry name" value="Nucleotide_cyclase"/>
</dbReference>
<dbReference type="SUPFAM" id="SSF141868">
    <property type="entry name" value="EAL domain-like"/>
    <property type="match status" value="1"/>
</dbReference>
<dbReference type="EMBL" id="AP021888">
    <property type="protein sequence ID" value="BBP42490.1"/>
    <property type="molecule type" value="Genomic_DNA"/>
</dbReference>
<dbReference type="KEGG" id="tzo:THMIRHAT_02360"/>
<dbReference type="Pfam" id="PF00990">
    <property type="entry name" value="GGDEF"/>
    <property type="match status" value="1"/>
</dbReference>
<dbReference type="PANTHER" id="PTHR33121:SF71">
    <property type="entry name" value="OXYGEN SENSOR PROTEIN DOSP"/>
    <property type="match status" value="1"/>
</dbReference>
<dbReference type="GO" id="GO:0071111">
    <property type="term" value="F:cyclic-guanylate-specific phosphodiesterase activity"/>
    <property type="evidence" value="ECO:0007669"/>
    <property type="project" value="InterPro"/>
</dbReference>
<evidence type="ECO:0000259" key="2">
    <source>
        <dbReference type="PROSITE" id="PS50883"/>
    </source>
</evidence>
<dbReference type="Pfam" id="PF00563">
    <property type="entry name" value="EAL"/>
    <property type="match status" value="1"/>
</dbReference>
<dbReference type="CDD" id="cd01948">
    <property type="entry name" value="EAL"/>
    <property type="match status" value="1"/>
</dbReference>
<dbReference type="InterPro" id="IPR001633">
    <property type="entry name" value="EAL_dom"/>
</dbReference>
<sequence length="748" mass="83892">MKTTNLSPLVIHLLQAMLAIMLLFAVMGSCKAQTSLKLTPEEQAWLAEHPVIKVGSMLAWEPISFVAEMPKGISIDYFERVNEQLGGRLILEPDHWAVLMNKIKTHQIDVLMDVSPLASRSADMLFTSPYLTIPHVIIAQKGAELFRKPEDLNNKVIALEKGFGNVEYFKRQYPKVLIHEYLSTAAALEAVSSGLADAYVGNRAVAIYVMQNKVMQNLKVHSVISGTQSILAMGVRSDWPILQSILQKALHNITPQQQRKIYEKWIDNELENAFRLRVALPYLAGLLALLSIFLFWSLYLKKKLGSVRKTLHTQMYFDRVTGLANRYLFQDRLGSALNQAKRQNGHVWVLACQLNGLSQVHKLQGSAQVEAVLMMVSQSLTEVLRDVDTIGRWSDDVFLLSISGLENVTEIEVVMGRLQWALANNTQLKPYSANVSFSWGGCVFPDDAQDLEELIYQSLLTAEEAGQKGRNAYVFYSPGIHEAVTRRVALNQGLVGAIERGEIQVYFQPKIRIATGKICSFEALVRWFHPNFGSVSPEEFIPIAEENEQILALGEYVFQVAITEAQQWILDFPEMSLSLALNLSPVQLKSADILAFIESQLTRINFDKGRLEIEITEGILLAEKTLGASKLFDLKALGLKLSMDDFGKGYSSLSYLRRYPFDVIKIDKEFIDDLDTNQSNQQLVLSIIALAKTMNLEVVAEGVETQAQLDFLKRHGCDIAQGFYFSPAVDAQTARQFLTKDTLLPPTL</sequence>
<gene>
    <name evidence="4" type="ORF">THMIRHAT_02360</name>
</gene>
<dbReference type="PROSITE" id="PS50883">
    <property type="entry name" value="EAL"/>
    <property type="match status" value="1"/>
</dbReference>